<feature type="compositionally biased region" description="Acidic residues" evidence="5">
    <location>
        <begin position="112"/>
        <end position="124"/>
    </location>
</feature>
<keyword evidence="2" id="KW-0285">Flavoprotein</keyword>
<keyword evidence="6" id="KW-0472">Membrane</keyword>
<dbReference type="PANTHER" id="PTHR23026:SF90">
    <property type="entry name" value="IODOTYROSINE DEIODINASE 1"/>
    <property type="match status" value="1"/>
</dbReference>
<evidence type="ECO:0000313" key="8">
    <source>
        <dbReference type="EMBL" id="PAA79982.1"/>
    </source>
</evidence>
<keyword evidence="3" id="KW-0288">FMN</keyword>
<sequence length="428" mass="48460">MTDAFTLWSLFKDSTTLQAVLGSLIGFLVMHLFQQRRTAVPNMPMDERLMPGYRGGLSAATMPSDIPFSVGSKSQKTKNSKQPEKQKQKSQQADQKATQKRTAELERKLFEMLDEEDDSEEDSDEQRGEGRMPARKQQQQQQKQKSKPAATLKQAPQSELRRRRGRPPVVNESVDPEEDDDEDEEEAGESEDKTDKDSSEQSAGEEAELSLVPYSNVAYSESEMLKRATDFANLLSRRRSCRQFSERPVDPELVRLLVTAAGSSPSGAHTEPWTYVCVTNELMKRRIREIVEEEEEINYARRMSAEWKADLAKLRTSWEKPYLTEAPVIVVLMRQVHGWRSGREEKRQHYYSEISVSISAGLFLAAVQNVGLCTLTSTPMNAGPALRRLLGRPPNEKVHLLLPLGYAAHNAQVPNLTRKPVEKIMVNI</sequence>
<proteinExistence type="inferred from homology"/>
<dbReference type="InterPro" id="IPR050627">
    <property type="entry name" value="Nitroreductase/BluB"/>
</dbReference>
<dbReference type="GO" id="GO:0005886">
    <property type="term" value="C:plasma membrane"/>
    <property type="evidence" value="ECO:0007669"/>
    <property type="project" value="TreeGrafter"/>
</dbReference>
<keyword evidence="9" id="KW-1185">Reference proteome</keyword>
<keyword evidence="6" id="KW-1133">Transmembrane helix</keyword>
<evidence type="ECO:0000256" key="2">
    <source>
        <dbReference type="ARBA" id="ARBA00022630"/>
    </source>
</evidence>
<reference evidence="8 9" key="1">
    <citation type="submission" date="2017-06" db="EMBL/GenBank/DDBJ databases">
        <title>A platform for efficient transgenesis in Macrostomum lignano, a flatworm model organism for stem cell research.</title>
        <authorList>
            <person name="Berezikov E."/>
        </authorList>
    </citation>
    <scope>NUCLEOTIDE SEQUENCE [LARGE SCALE GENOMIC DNA]</scope>
    <source>
        <strain evidence="8">DV1</strain>
        <tissue evidence="8">Whole organism</tissue>
    </source>
</reference>
<evidence type="ECO:0000256" key="5">
    <source>
        <dbReference type="SAM" id="MobiDB-lite"/>
    </source>
</evidence>
<feature type="domain" description="Nitroreductase" evidence="7">
    <location>
        <begin position="236"/>
        <end position="406"/>
    </location>
</feature>
<feature type="transmembrane region" description="Helical" evidence="6">
    <location>
        <begin position="15"/>
        <end position="33"/>
    </location>
</feature>
<evidence type="ECO:0000259" key="7">
    <source>
        <dbReference type="Pfam" id="PF00881"/>
    </source>
</evidence>
<dbReference type="PANTHER" id="PTHR23026">
    <property type="entry name" value="NADPH NITROREDUCTASE"/>
    <property type="match status" value="1"/>
</dbReference>
<evidence type="ECO:0000313" key="9">
    <source>
        <dbReference type="Proteomes" id="UP000215902"/>
    </source>
</evidence>
<dbReference type="CDD" id="cd02144">
    <property type="entry name" value="iodotyrosine_dehalogenase"/>
    <property type="match status" value="1"/>
</dbReference>
<dbReference type="InterPro" id="IPR000415">
    <property type="entry name" value="Nitroreductase-like"/>
</dbReference>
<keyword evidence="6" id="KW-0812">Transmembrane</keyword>
<dbReference type="InterPro" id="IPR029479">
    <property type="entry name" value="Nitroreductase"/>
</dbReference>
<dbReference type="Pfam" id="PF00881">
    <property type="entry name" value="Nitroreductase"/>
    <property type="match status" value="1"/>
</dbReference>
<keyword evidence="4" id="KW-0560">Oxidoreductase</keyword>
<dbReference type="GO" id="GO:0140616">
    <property type="term" value="F:iodotyrosine deiodinase activity"/>
    <property type="evidence" value="ECO:0007669"/>
    <property type="project" value="UniProtKB-ARBA"/>
</dbReference>
<dbReference type="OrthoDB" id="41362at2759"/>
<accession>A0A267G439</accession>
<evidence type="ECO:0000256" key="3">
    <source>
        <dbReference type="ARBA" id="ARBA00022643"/>
    </source>
</evidence>
<organism evidence="8 9">
    <name type="scientific">Macrostomum lignano</name>
    <dbReference type="NCBI Taxonomy" id="282301"/>
    <lineage>
        <taxon>Eukaryota</taxon>
        <taxon>Metazoa</taxon>
        <taxon>Spiralia</taxon>
        <taxon>Lophotrochozoa</taxon>
        <taxon>Platyhelminthes</taxon>
        <taxon>Rhabditophora</taxon>
        <taxon>Macrostomorpha</taxon>
        <taxon>Macrostomida</taxon>
        <taxon>Macrostomidae</taxon>
        <taxon>Macrostomum</taxon>
    </lineage>
</organism>
<evidence type="ECO:0000256" key="4">
    <source>
        <dbReference type="ARBA" id="ARBA00023002"/>
    </source>
</evidence>
<protein>
    <recommendedName>
        <fullName evidence="7">Nitroreductase domain-containing protein</fullName>
    </recommendedName>
</protein>
<dbReference type="SUPFAM" id="SSF55469">
    <property type="entry name" value="FMN-dependent nitroreductase-like"/>
    <property type="match status" value="1"/>
</dbReference>
<dbReference type="STRING" id="282301.A0A267G439"/>
<feature type="compositionally biased region" description="Basic and acidic residues" evidence="5">
    <location>
        <begin position="101"/>
        <end position="111"/>
    </location>
</feature>
<feature type="compositionally biased region" description="Basic and acidic residues" evidence="5">
    <location>
        <begin position="190"/>
        <end position="199"/>
    </location>
</feature>
<name>A0A267G439_9PLAT</name>
<feature type="region of interest" description="Disordered" evidence="5">
    <location>
        <begin position="54"/>
        <end position="210"/>
    </location>
</feature>
<dbReference type="Proteomes" id="UP000215902">
    <property type="component" value="Unassembled WGS sequence"/>
</dbReference>
<comment type="caution">
    <text evidence="8">The sequence shown here is derived from an EMBL/GenBank/DDBJ whole genome shotgun (WGS) entry which is preliminary data.</text>
</comment>
<dbReference type="GO" id="GO:0006570">
    <property type="term" value="P:tyrosine metabolic process"/>
    <property type="evidence" value="ECO:0007669"/>
    <property type="project" value="TreeGrafter"/>
</dbReference>
<feature type="compositionally biased region" description="Acidic residues" evidence="5">
    <location>
        <begin position="174"/>
        <end position="189"/>
    </location>
</feature>
<evidence type="ECO:0000256" key="1">
    <source>
        <dbReference type="ARBA" id="ARBA00007118"/>
    </source>
</evidence>
<comment type="similarity">
    <text evidence="1">Belongs to the nitroreductase family.</text>
</comment>
<dbReference type="EMBL" id="NIVC01000606">
    <property type="protein sequence ID" value="PAA79982.1"/>
    <property type="molecule type" value="Genomic_DNA"/>
</dbReference>
<evidence type="ECO:0000256" key="6">
    <source>
        <dbReference type="SAM" id="Phobius"/>
    </source>
</evidence>
<dbReference type="Gene3D" id="3.40.109.10">
    <property type="entry name" value="NADH Oxidase"/>
    <property type="match status" value="1"/>
</dbReference>
<gene>
    <name evidence="8" type="ORF">BOX15_Mlig026904g3</name>
</gene>
<dbReference type="AlphaFoldDB" id="A0A267G439"/>